<accession>A0A9D1N3D7</accession>
<dbReference type="GO" id="GO:0003700">
    <property type="term" value="F:DNA-binding transcription factor activity"/>
    <property type="evidence" value="ECO:0007669"/>
    <property type="project" value="TreeGrafter"/>
</dbReference>
<dbReference type="AlphaFoldDB" id="A0A9D1N3D7"/>
<dbReference type="PROSITE" id="PS50932">
    <property type="entry name" value="HTH_LACI_2"/>
    <property type="match status" value="1"/>
</dbReference>
<organism evidence="5 6">
    <name type="scientific">Candidatus Aphodomorpha intestinavium</name>
    <dbReference type="NCBI Taxonomy" id="2840672"/>
    <lineage>
        <taxon>Bacteria</taxon>
        <taxon>Bacillati</taxon>
        <taxon>Bacillota</taxon>
        <taxon>Clostridia</taxon>
        <taxon>Eubacteriales</taxon>
        <taxon>Candidatus Aphodomorpha</taxon>
    </lineage>
</organism>
<evidence type="ECO:0000256" key="2">
    <source>
        <dbReference type="ARBA" id="ARBA00023125"/>
    </source>
</evidence>
<dbReference type="SMART" id="SM00354">
    <property type="entry name" value="HTH_LACI"/>
    <property type="match status" value="1"/>
</dbReference>
<dbReference type="PROSITE" id="PS00356">
    <property type="entry name" value="HTH_LACI_1"/>
    <property type="match status" value="1"/>
</dbReference>
<dbReference type="PANTHER" id="PTHR30146">
    <property type="entry name" value="LACI-RELATED TRANSCRIPTIONAL REPRESSOR"/>
    <property type="match status" value="1"/>
</dbReference>
<dbReference type="SUPFAM" id="SSF47413">
    <property type="entry name" value="lambda repressor-like DNA-binding domains"/>
    <property type="match status" value="1"/>
</dbReference>
<dbReference type="InterPro" id="IPR046335">
    <property type="entry name" value="LacI/GalR-like_sensor"/>
</dbReference>
<dbReference type="GO" id="GO:0000976">
    <property type="term" value="F:transcription cis-regulatory region binding"/>
    <property type="evidence" value="ECO:0007669"/>
    <property type="project" value="TreeGrafter"/>
</dbReference>
<dbReference type="SUPFAM" id="SSF53822">
    <property type="entry name" value="Periplasmic binding protein-like I"/>
    <property type="match status" value="1"/>
</dbReference>
<keyword evidence="2 5" id="KW-0238">DNA-binding</keyword>
<dbReference type="Gene3D" id="3.40.50.2300">
    <property type="match status" value="2"/>
</dbReference>
<dbReference type="Proteomes" id="UP000824128">
    <property type="component" value="Unassembled WGS sequence"/>
</dbReference>
<evidence type="ECO:0000313" key="5">
    <source>
        <dbReference type="EMBL" id="HIU94042.1"/>
    </source>
</evidence>
<gene>
    <name evidence="5" type="ORF">IAD24_02670</name>
</gene>
<dbReference type="PANTHER" id="PTHR30146:SF109">
    <property type="entry name" value="HTH-TYPE TRANSCRIPTIONAL REGULATOR GALS"/>
    <property type="match status" value="1"/>
</dbReference>
<protein>
    <submittedName>
        <fullName evidence="5">LacI family DNA-binding transcriptional regulator</fullName>
    </submittedName>
</protein>
<dbReference type="Pfam" id="PF13377">
    <property type="entry name" value="Peripla_BP_3"/>
    <property type="match status" value="1"/>
</dbReference>
<comment type="caution">
    <text evidence="5">The sequence shown here is derived from an EMBL/GenBank/DDBJ whole genome shotgun (WGS) entry which is preliminary data.</text>
</comment>
<proteinExistence type="predicted"/>
<evidence type="ECO:0000256" key="1">
    <source>
        <dbReference type="ARBA" id="ARBA00023015"/>
    </source>
</evidence>
<dbReference type="CDD" id="cd06267">
    <property type="entry name" value="PBP1_LacI_sugar_binding-like"/>
    <property type="match status" value="1"/>
</dbReference>
<evidence type="ECO:0000256" key="3">
    <source>
        <dbReference type="ARBA" id="ARBA00023163"/>
    </source>
</evidence>
<dbReference type="InterPro" id="IPR010982">
    <property type="entry name" value="Lambda_DNA-bd_dom_sf"/>
</dbReference>
<dbReference type="InterPro" id="IPR028082">
    <property type="entry name" value="Peripla_BP_I"/>
</dbReference>
<evidence type="ECO:0000259" key="4">
    <source>
        <dbReference type="PROSITE" id="PS50932"/>
    </source>
</evidence>
<dbReference type="CDD" id="cd01392">
    <property type="entry name" value="HTH_LacI"/>
    <property type="match status" value="1"/>
</dbReference>
<dbReference type="PRINTS" id="PR00036">
    <property type="entry name" value="HTHLACI"/>
</dbReference>
<reference evidence="5" key="2">
    <citation type="journal article" date="2021" name="PeerJ">
        <title>Extensive microbial diversity within the chicken gut microbiome revealed by metagenomics and culture.</title>
        <authorList>
            <person name="Gilroy R."/>
            <person name="Ravi A."/>
            <person name="Getino M."/>
            <person name="Pursley I."/>
            <person name="Horton D.L."/>
            <person name="Alikhan N.F."/>
            <person name="Baker D."/>
            <person name="Gharbi K."/>
            <person name="Hall N."/>
            <person name="Watson M."/>
            <person name="Adriaenssens E.M."/>
            <person name="Foster-Nyarko E."/>
            <person name="Jarju S."/>
            <person name="Secka A."/>
            <person name="Antonio M."/>
            <person name="Oren A."/>
            <person name="Chaudhuri R.R."/>
            <person name="La Ragione R."/>
            <person name="Hildebrand F."/>
            <person name="Pallen M.J."/>
        </authorList>
    </citation>
    <scope>NUCLEOTIDE SEQUENCE</scope>
    <source>
        <strain evidence="5">ChiGjej2B2-16831</strain>
    </source>
</reference>
<keyword evidence="1" id="KW-0805">Transcription regulation</keyword>
<keyword evidence="3" id="KW-0804">Transcription</keyword>
<dbReference type="InterPro" id="IPR000843">
    <property type="entry name" value="HTH_LacI"/>
</dbReference>
<dbReference type="EMBL" id="DVNZ01000086">
    <property type="protein sequence ID" value="HIU94042.1"/>
    <property type="molecule type" value="Genomic_DNA"/>
</dbReference>
<dbReference type="Gene3D" id="1.10.260.40">
    <property type="entry name" value="lambda repressor-like DNA-binding domains"/>
    <property type="match status" value="1"/>
</dbReference>
<evidence type="ECO:0000313" key="6">
    <source>
        <dbReference type="Proteomes" id="UP000824128"/>
    </source>
</evidence>
<dbReference type="Pfam" id="PF00356">
    <property type="entry name" value="LacI"/>
    <property type="match status" value="1"/>
</dbReference>
<reference evidence="5" key="1">
    <citation type="submission" date="2020-10" db="EMBL/GenBank/DDBJ databases">
        <authorList>
            <person name="Gilroy R."/>
        </authorList>
    </citation>
    <scope>NUCLEOTIDE SEQUENCE</scope>
    <source>
        <strain evidence="5">ChiGjej2B2-16831</strain>
    </source>
</reference>
<name>A0A9D1N3D7_9FIRM</name>
<feature type="domain" description="HTH lacI-type" evidence="4">
    <location>
        <begin position="4"/>
        <end position="58"/>
    </location>
</feature>
<sequence length="331" mass="35390">MKEMTIYDIAKLAGVSPSTVSRVLHDSPSVRQTTRERVRQVLDGQRFEPDAAARGDGAAPSSRLAGILVPDVRSAHVSGGVYCLERELARDGCCSLVFNTGADERQIGHSLRQLARHRPDAVVLFGPQYQTEGVRQAVASCLPQTPAVLCGGTLELENGYSVLAGEEFGAAGCVELFASRGKDHPALVMGGETPAELLLRQGFCYAALRFLHQPNPPVCLLEAEEGAGEATARLMREHPETDAILYSDDALAAAGLRALLDMGRRVPQQVAVIAAADSPCAALCIPKITALGNLAYEQGLAAARTLRAVFAGEHTSRRMMVYAELIERETT</sequence>